<organism evidence="1 2">
    <name type="scientific">Prunus armeniaca</name>
    <name type="common">Apricot</name>
    <name type="synonym">Armeniaca vulgaris</name>
    <dbReference type="NCBI Taxonomy" id="36596"/>
    <lineage>
        <taxon>Eukaryota</taxon>
        <taxon>Viridiplantae</taxon>
        <taxon>Streptophyta</taxon>
        <taxon>Embryophyta</taxon>
        <taxon>Tracheophyta</taxon>
        <taxon>Spermatophyta</taxon>
        <taxon>Magnoliopsida</taxon>
        <taxon>eudicotyledons</taxon>
        <taxon>Gunneridae</taxon>
        <taxon>Pentapetalae</taxon>
        <taxon>rosids</taxon>
        <taxon>fabids</taxon>
        <taxon>Rosales</taxon>
        <taxon>Rosaceae</taxon>
        <taxon>Amygdaloideae</taxon>
        <taxon>Amygdaleae</taxon>
        <taxon>Prunus</taxon>
    </lineage>
</organism>
<dbReference type="AlphaFoldDB" id="A0A6J5XI74"/>
<accession>A0A6J5XI74</accession>
<sequence>MSHVTFSPIRPNLPMISISFNFSIPKHLHIMSHATLSPIRPTCKLTQHPAQARFCQACCHRQSTLMYAGSCFSCHGLDLAEPRLLTAQVKDLASPKATHVLLTTTNKQHIEFFFVLSCCGT</sequence>
<evidence type="ECO:0000313" key="1">
    <source>
        <dbReference type="EMBL" id="CAB4313490.1"/>
    </source>
</evidence>
<keyword evidence="2" id="KW-1185">Reference proteome</keyword>
<dbReference type="EMBL" id="CAEKKB010000006">
    <property type="protein sequence ID" value="CAB4313490.1"/>
    <property type="molecule type" value="Genomic_DNA"/>
</dbReference>
<evidence type="ECO:0000313" key="2">
    <source>
        <dbReference type="Proteomes" id="UP000507245"/>
    </source>
</evidence>
<gene>
    <name evidence="1" type="ORF">ORAREDHAP_LOCUS36570</name>
</gene>
<protein>
    <submittedName>
        <fullName evidence="1">Uncharacterized protein</fullName>
    </submittedName>
</protein>
<name>A0A6J5XI74_PRUAR</name>
<proteinExistence type="predicted"/>
<reference evidence="2" key="1">
    <citation type="journal article" date="2020" name="Genome Biol.">
        <title>Gamete binning: chromosome-level and haplotype-resolved genome assembly enabled by high-throughput single-cell sequencing of gamete genomes.</title>
        <authorList>
            <person name="Campoy J.A."/>
            <person name="Sun H."/>
            <person name="Goel M."/>
            <person name="Jiao W.-B."/>
            <person name="Folz-Donahue K."/>
            <person name="Wang N."/>
            <person name="Rubio M."/>
            <person name="Liu C."/>
            <person name="Kukat C."/>
            <person name="Ruiz D."/>
            <person name="Huettel B."/>
            <person name="Schneeberger K."/>
        </authorList>
    </citation>
    <scope>NUCLEOTIDE SEQUENCE [LARGE SCALE GENOMIC DNA]</scope>
    <source>
        <strain evidence="2">cv. Rojo Pasion</strain>
    </source>
</reference>
<dbReference type="Proteomes" id="UP000507245">
    <property type="component" value="Unassembled WGS sequence"/>
</dbReference>